<dbReference type="AlphaFoldDB" id="A0A0B6X087"/>
<dbReference type="Gene3D" id="3.40.30.10">
    <property type="entry name" value="Glutaredoxin"/>
    <property type="match status" value="1"/>
</dbReference>
<dbReference type="CDD" id="cd02947">
    <property type="entry name" value="TRX_family"/>
    <property type="match status" value="1"/>
</dbReference>
<dbReference type="InterPro" id="IPR013766">
    <property type="entry name" value="Thioredoxin_domain"/>
</dbReference>
<keyword evidence="4" id="KW-1015">Disulfide bond</keyword>
<dbReference type="Gene3D" id="2.30.30.380">
    <property type="entry name" value="Zn-finger domain of Sec23/24"/>
    <property type="match status" value="1"/>
</dbReference>
<comment type="similarity">
    <text evidence="1">Belongs to the thioredoxin family.</text>
</comment>
<dbReference type="Pfam" id="PF00085">
    <property type="entry name" value="Thioredoxin"/>
    <property type="match status" value="1"/>
</dbReference>
<dbReference type="PANTHER" id="PTHR45663:SF11">
    <property type="entry name" value="GEO12009P1"/>
    <property type="match status" value="1"/>
</dbReference>
<dbReference type="InterPro" id="IPR036249">
    <property type="entry name" value="Thioredoxin-like_sf"/>
</dbReference>
<gene>
    <name evidence="8" type="ORF">PYK22_02774</name>
</gene>
<keyword evidence="9" id="KW-1185">Reference proteome</keyword>
<dbReference type="PANTHER" id="PTHR45663">
    <property type="entry name" value="GEO12009P1"/>
    <property type="match status" value="1"/>
</dbReference>
<evidence type="ECO:0000256" key="6">
    <source>
        <dbReference type="NCBIfam" id="TIGR01068"/>
    </source>
</evidence>
<dbReference type="InterPro" id="IPR017937">
    <property type="entry name" value="Thioredoxin_CS"/>
</dbReference>
<dbReference type="GO" id="GO:0015035">
    <property type="term" value="F:protein-disulfide reductase activity"/>
    <property type="evidence" value="ECO:0007669"/>
    <property type="project" value="UniProtKB-UniRule"/>
</dbReference>
<keyword evidence="3" id="KW-0249">Electron transport</keyword>
<evidence type="ECO:0000313" key="8">
    <source>
        <dbReference type="EMBL" id="CDM66741.1"/>
    </source>
</evidence>
<dbReference type="Proteomes" id="UP000031518">
    <property type="component" value="Unassembled WGS sequence"/>
</dbReference>
<sequence>MIVTCAKCGLKNRVDRTRVGTMQPVCGRCGAKLEAHLDDGRPIEVTDETFARVLRESGEKPVLLDCWAPWCGPCRMIAPALDQLAAEANGRYIVAKLNVDENQQTALRLGIQSIPTLIIFKGGKVVDVLIGAQPKSVIFSHLAAHI</sequence>
<evidence type="ECO:0000313" key="9">
    <source>
        <dbReference type="Proteomes" id="UP000031518"/>
    </source>
</evidence>
<dbReference type="PRINTS" id="PR00421">
    <property type="entry name" value="THIOREDOXIN"/>
</dbReference>
<evidence type="ECO:0000256" key="4">
    <source>
        <dbReference type="ARBA" id="ARBA00023157"/>
    </source>
</evidence>
<organism evidence="8 9">
    <name type="scientific">Pyrinomonas methylaliphatogenes</name>
    <dbReference type="NCBI Taxonomy" id="454194"/>
    <lineage>
        <taxon>Bacteria</taxon>
        <taxon>Pseudomonadati</taxon>
        <taxon>Acidobacteriota</taxon>
        <taxon>Blastocatellia</taxon>
        <taxon>Blastocatellales</taxon>
        <taxon>Pyrinomonadaceae</taxon>
        <taxon>Pyrinomonas</taxon>
    </lineage>
</organism>
<accession>A0A0B6X087</accession>
<dbReference type="OrthoDB" id="9790390at2"/>
<dbReference type="FunFam" id="3.40.30.10:FF:000001">
    <property type="entry name" value="Thioredoxin"/>
    <property type="match status" value="1"/>
</dbReference>
<evidence type="ECO:0000256" key="5">
    <source>
        <dbReference type="ARBA" id="ARBA00023284"/>
    </source>
</evidence>
<dbReference type="GO" id="GO:0045454">
    <property type="term" value="P:cell redox homeostasis"/>
    <property type="evidence" value="ECO:0007669"/>
    <property type="project" value="TreeGrafter"/>
</dbReference>
<keyword evidence="2" id="KW-0813">Transport</keyword>
<dbReference type="NCBIfam" id="TIGR01068">
    <property type="entry name" value="thioredoxin"/>
    <property type="match status" value="1"/>
</dbReference>
<evidence type="ECO:0000259" key="7">
    <source>
        <dbReference type="PROSITE" id="PS51352"/>
    </source>
</evidence>
<dbReference type="GO" id="GO:0005829">
    <property type="term" value="C:cytosol"/>
    <property type="evidence" value="ECO:0007669"/>
    <property type="project" value="TreeGrafter"/>
</dbReference>
<reference evidence="8 9" key="2">
    <citation type="submission" date="2015-01" db="EMBL/GenBank/DDBJ databases">
        <title>Complete genome sequence of Pyrinomonas methylaliphatogenes type strain K22T.</title>
        <authorList>
            <person name="Lee K.C.Y."/>
            <person name="Power J.F."/>
            <person name="Dunfield P.F."/>
            <person name="Morgan X.C."/>
            <person name="Huttenhower C."/>
            <person name="Stott M.B."/>
        </authorList>
    </citation>
    <scope>NUCLEOTIDE SEQUENCE [LARGE SCALE GENOMIC DNA]</scope>
    <source>
        <strain evidence="8 9">K22</strain>
    </source>
</reference>
<evidence type="ECO:0000256" key="2">
    <source>
        <dbReference type="ARBA" id="ARBA00022448"/>
    </source>
</evidence>
<reference evidence="8 9" key="1">
    <citation type="submission" date="2013-12" db="EMBL/GenBank/DDBJ databases">
        <authorList>
            <person name="Stott M."/>
        </authorList>
    </citation>
    <scope>NUCLEOTIDE SEQUENCE [LARGE SCALE GENOMIC DNA]</scope>
    <source>
        <strain evidence="8 9">K22</strain>
    </source>
</reference>
<keyword evidence="5" id="KW-0676">Redox-active center</keyword>
<dbReference type="RefSeq" id="WP_083437866.1">
    <property type="nucleotide sequence ID" value="NZ_CBXV010000008.1"/>
</dbReference>
<evidence type="ECO:0000256" key="1">
    <source>
        <dbReference type="ARBA" id="ARBA00008987"/>
    </source>
</evidence>
<feature type="domain" description="Thioredoxin" evidence="7">
    <location>
        <begin position="24"/>
        <end position="146"/>
    </location>
</feature>
<dbReference type="PROSITE" id="PS51352">
    <property type="entry name" value="THIOREDOXIN_2"/>
    <property type="match status" value="1"/>
</dbReference>
<name>A0A0B6X087_9BACT</name>
<keyword evidence="8" id="KW-0560">Oxidoreductase</keyword>
<dbReference type="PROSITE" id="PS00194">
    <property type="entry name" value="THIOREDOXIN_1"/>
    <property type="match status" value="1"/>
</dbReference>
<protein>
    <recommendedName>
        <fullName evidence="6">Thioredoxin</fullName>
    </recommendedName>
</protein>
<proteinExistence type="inferred from homology"/>
<dbReference type="STRING" id="454194.PYK22_02774"/>
<dbReference type="EMBL" id="CBXV010000008">
    <property type="protein sequence ID" value="CDM66741.1"/>
    <property type="molecule type" value="Genomic_DNA"/>
</dbReference>
<dbReference type="InterPro" id="IPR005746">
    <property type="entry name" value="Thioredoxin"/>
</dbReference>
<dbReference type="SUPFAM" id="SSF52833">
    <property type="entry name" value="Thioredoxin-like"/>
    <property type="match status" value="1"/>
</dbReference>
<evidence type="ECO:0000256" key="3">
    <source>
        <dbReference type="ARBA" id="ARBA00022982"/>
    </source>
</evidence>